<sequence>MSGEQLNVGFQGLRVGALESRMATEMERLIIRHGGVPNVAPSMRELPLSDNPQGLECGDALLAGQVDLLVLLTGVGFRTLLDVVQTRHTREAIIAALRNTVLVVRGPKPALVLKELGLQPNILVPEPNTWKDTLVALDASYPDGLQGFRIAVQEYGVSNPKFLEGLRERGAKVRPVPVYRWTLPEDLGPLKHLLQEVMDGGIPVLLVTNAIQVEHLVKVLEKDEKINLFRKALHRMMVASIGHLASERLRHYGFPVDLEPSHPKMGILVKEASQAAHTILTTKNPPPMRDNSSP</sequence>
<keyword evidence="3" id="KW-1185">Reference proteome</keyword>
<evidence type="ECO:0000313" key="2">
    <source>
        <dbReference type="EMBL" id="WNM59051.1"/>
    </source>
</evidence>
<organism evidence="2 3">
    <name type="scientific">Candidatus Nitrospira allomarina</name>
    <dbReference type="NCBI Taxonomy" id="3020900"/>
    <lineage>
        <taxon>Bacteria</taxon>
        <taxon>Pseudomonadati</taxon>
        <taxon>Nitrospirota</taxon>
        <taxon>Nitrospiria</taxon>
        <taxon>Nitrospirales</taxon>
        <taxon>Nitrospiraceae</taxon>
        <taxon>Nitrospira</taxon>
    </lineage>
</organism>
<dbReference type="EMBL" id="CP116967">
    <property type="protein sequence ID" value="WNM59051.1"/>
    <property type="molecule type" value="Genomic_DNA"/>
</dbReference>
<name>A0AA96GK23_9BACT</name>
<dbReference type="SUPFAM" id="SSF69618">
    <property type="entry name" value="HemD-like"/>
    <property type="match status" value="1"/>
</dbReference>
<dbReference type="Pfam" id="PF02602">
    <property type="entry name" value="HEM4"/>
    <property type="match status" value="1"/>
</dbReference>
<dbReference type="Proteomes" id="UP001302719">
    <property type="component" value="Chromosome"/>
</dbReference>
<dbReference type="InterPro" id="IPR003754">
    <property type="entry name" value="4pyrrol_synth_uPrphyn_synth"/>
</dbReference>
<dbReference type="KEGG" id="nall:PP769_04610"/>
<dbReference type="GO" id="GO:0006780">
    <property type="term" value="P:uroporphyrinogen III biosynthetic process"/>
    <property type="evidence" value="ECO:0007669"/>
    <property type="project" value="InterPro"/>
</dbReference>
<dbReference type="CDD" id="cd06578">
    <property type="entry name" value="HemD"/>
    <property type="match status" value="1"/>
</dbReference>
<dbReference type="PANTHER" id="PTHR40082:SF1">
    <property type="entry name" value="BLR5956 PROTEIN"/>
    <property type="match status" value="1"/>
</dbReference>
<evidence type="ECO:0000259" key="1">
    <source>
        <dbReference type="Pfam" id="PF02602"/>
    </source>
</evidence>
<dbReference type="InterPro" id="IPR039793">
    <property type="entry name" value="UROS/Hem4"/>
</dbReference>
<dbReference type="AlphaFoldDB" id="A0AA96GK23"/>
<gene>
    <name evidence="2" type="ORF">PP769_04610</name>
</gene>
<evidence type="ECO:0000313" key="3">
    <source>
        <dbReference type="Proteomes" id="UP001302719"/>
    </source>
</evidence>
<dbReference type="Gene3D" id="3.40.50.10090">
    <property type="match status" value="2"/>
</dbReference>
<accession>A0AA96GK23</accession>
<dbReference type="PANTHER" id="PTHR40082">
    <property type="entry name" value="BLR5956 PROTEIN"/>
    <property type="match status" value="1"/>
</dbReference>
<feature type="domain" description="Tetrapyrrole biosynthesis uroporphyrinogen III synthase" evidence="1">
    <location>
        <begin position="25"/>
        <end position="269"/>
    </location>
</feature>
<reference evidence="2 3" key="1">
    <citation type="submission" date="2023-01" db="EMBL/GenBank/DDBJ databases">
        <title>Cultivation and genomic characterization of new, ubiquitous marine nitrite-oxidizing bacteria from the Nitrospirales.</title>
        <authorList>
            <person name="Mueller A.J."/>
            <person name="Daebeler A."/>
            <person name="Herbold C.W."/>
            <person name="Kirkegaard R.H."/>
            <person name="Daims H."/>
        </authorList>
    </citation>
    <scope>NUCLEOTIDE SEQUENCE [LARGE SCALE GENOMIC DNA]</scope>
    <source>
        <strain evidence="2 3">VA</strain>
    </source>
</reference>
<dbReference type="GO" id="GO:0004852">
    <property type="term" value="F:uroporphyrinogen-III synthase activity"/>
    <property type="evidence" value="ECO:0007669"/>
    <property type="project" value="InterPro"/>
</dbReference>
<proteinExistence type="predicted"/>
<dbReference type="InterPro" id="IPR036108">
    <property type="entry name" value="4pyrrol_syn_uPrphyn_synt_sf"/>
</dbReference>
<dbReference type="RefSeq" id="WP_312645699.1">
    <property type="nucleotide sequence ID" value="NZ_CP116967.1"/>
</dbReference>
<protein>
    <submittedName>
        <fullName evidence="2">Uroporphyrinogen-III synthase</fullName>
    </submittedName>
</protein>